<dbReference type="AlphaFoldDB" id="A0A5C5B7W1"/>
<evidence type="ECO:0000256" key="5">
    <source>
        <dbReference type="PROSITE-ProRule" id="PRU00169"/>
    </source>
</evidence>
<evidence type="ECO:0000259" key="8">
    <source>
        <dbReference type="PROSITE" id="PS50110"/>
    </source>
</evidence>
<feature type="region of interest" description="Disordered" evidence="6">
    <location>
        <begin position="127"/>
        <end position="158"/>
    </location>
</feature>
<dbReference type="InterPro" id="IPR001789">
    <property type="entry name" value="Sig_transdc_resp-reg_receiver"/>
</dbReference>
<dbReference type="OrthoDB" id="9808843at2"/>
<evidence type="ECO:0000256" key="1">
    <source>
        <dbReference type="ARBA" id="ARBA00022553"/>
    </source>
</evidence>
<feature type="compositionally biased region" description="Low complexity" evidence="6">
    <location>
        <begin position="134"/>
        <end position="147"/>
    </location>
</feature>
<dbReference type="PANTHER" id="PTHR43214:SF24">
    <property type="entry name" value="TRANSCRIPTIONAL REGULATORY PROTEIN NARL-RELATED"/>
    <property type="match status" value="1"/>
</dbReference>
<evidence type="ECO:0000256" key="2">
    <source>
        <dbReference type="ARBA" id="ARBA00023015"/>
    </source>
</evidence>
<evidence type="ECO:0000313" key="9">
    <source>
        <dbReference type="EMBL" id="TNU73063.1"/>
    </source>
</evidence>
<accession>A0A5C5B7W1</accession>
<dbReference type="PROSITE" id="PS50043">
    <property type="entry name" value="HTH_LUXR_2"/>
    <property type="match status" value="1"/>
</dbReference>
<evidence type="ECO:0000313" key="10">
    <source>
        <dbReference type="Proteomes" id="UP000313849"/>
    </source>
</evidence>
<organism evidence="9 10">
    <name type="scientific">Miniimonas arenae</name>
    <dbReference type="NCBI Taxonomy" id="676201"/>
    <lineage>
        <taxon>Bacteria</taxon>
        <taxon>Bacillati</taxon>
        <taxon>Actinomycetota</taxon>
        <taxon>Actinomycetes</taxon>
        <taxon>Micrococcales</taxon>
        <taxon>Beutenbergiaceae</taxon>
        <taxon>Miniimonas</taxon>
    </lineage>
</organism>
<dbReference type="Gene3D" id="3.40.50.2300">
    <property type="match status" value="1"/>
</dbReference>
<dbReference type="SUPFAM" id="SSF52172">
    <property type="entry name" value="CheY-like"/>
    <property type="match status" value="1"/>
</dbReference>
<evidence type="ECO:0000259" key="7">
    <source>
        <dbReference type="PROSITE" id="PS50043"/>
    </source>
</evidence>
<keyword evidence="1 5" id="KW-0597">Phosphoprotein</keyword>
<dbReference type="SMART" id="SM00448">
    <property type="entry name" value="REC"/>
    <property type="match status" value="1"/>
</dbReference>
<sequence>MVRNALEMLLDAADGYELAGLARHGGEALPLFRETRPDVVLLDIQMPVKDGIAATRELLQEDPGARILTLTAFSSQEFVIPALRAGTAGYLLKDARPREILDAIEAVHRGEAVLSPAVTRELIATVKSEDEHPGGTATSSSPGAAESSPPPADPGLTPRELDVLRCLAEGNSNREIADTLFVSEATVKATLGRIAQKFQVRDRVQVLIHAVRLGIVDVGHT</sequence>
<dbReference type="GO" id="GO:0006355">
    <property type="term" value="P:regulation of DNA-templated transcription"/>
    <property type="evidence" value="ECO:0007669"/>
    <property type="project" value="InterPro"/>
</dbReference>
<dbReference type="SMART" id="SM00421">
    <property type="entry name" value="HTH_LUXR"/>
    <property type="match status" value="1"/>
</dbReference>
<feature type="domain" description="HTH luxR-type" evidence="7">
    <location>
        <begin position="149"/>
        <end position="214"/>
    </location>
</feature>
<reference evidence="9 10" key="1">
    <citation type="submission" date="2019-06" db="EMBL/GenBank/DDBJ databases">
        <title>Draft genome sequence of Miniimonas arenae KCTC 19750T isolated from sea sand.</title>
        <authorList>
            <person name="Park S.-J."/>
        </authorList>
    </citation>
    <scope>NUCLEOTIDE SEQUENCE [LARGE SCALE GENOMIC DNA]</scope>
    <source>
        <strain evidence="9 10">KCTC 19750</strain>
    </source>
</reference>
<keyword evidence="3" id="KW-0238">DNA-binding</keyword>
<keyword evidence="4" id="KW-0804">Transcription</keyword>
<dbReference type="PRINTS" id="PR00038">
    <property type="entry name" value="HTHLUXR"/>
</dbReference>
<dbReference type="InterPro" id="IPR058245">
    <property type="entry name" value="NreC/VraR/RcsB-like_REC"/>
</dbReference>
<evidence type="ECO:0000256" key="6">
    <source>
        <dbReference type="SAM" id="MobiDB-lite"/>
    </source>
</evidence>
<dbReference type="CDD" id="cd06170">
    <property type="entry name" value="LuxR_C_like"/>
    <property type="match status" value="1"/>
</dbReference>
<evidence type="ECO:0000256" key="4">
    <source>
        <dbReference type="ARBA" id="ARBA00023163"/>
    </source>
</evidence>
<dbReference type="CDD" id="cd17535">
    <property type="entry name" value="REC_NarL-like"/>
    <property type="match status" value="1"/>
</dbReference>
<keyword evidence="10" id="KW-1185">Reference proteome</keyword>
<dbReference type="InterPro" id="IPR016032">
    <property type="entry name" value="Sig_transdc_resp-reg_C-effctor"/>
</dbReference>
<dbReference type="InterPro" id="IPR039420">
    <property type="entry name" value="WalR-like"/>
</dbReference>
<dbReference type="GO" id="GO:0003677">
    <property type="term" value="F:DNA binding"/>
    <property type="evidence" value="ECO:0007669"/>
    <property type="project" value="UniProtKB-KW"/>
</dbReference>
<comment type="caution">
    <text evidence="9">The sequence shown here is derived from an EMBL/GenBank/DDBJ whole genome shotgun (WGS) entry which is preliminary data.</text>
</comment>
<protein>
    <submittedName>
        <fullName evidence="9">Response regulator transcription factor</fullName>
    </submittedName>
</protein>
<feature type="modified residue" description="4-aspartylphosphate" evidence="5">
    <location>
        <position position="43"/>
    </location>
</feature>
<dbReference type="SUPFAM" id="SSF46894">
    <property type="entry name" value="C-terminal effector domain of the bipartite response regulators"/>
    <property type="match status" value="1"/>
</dbReference>
<proteinExistence type="predicted"/>
<dbReference type="GO" id="GO:0000160">
    <property type="term" value="P:phosphorelay signal transduction system"/>
    <property type="evidence" value="ECO:0007669"/>
    <property type="project" value="InterPro"/>
</dbReference>
<gene>
    <name evidence="9" type="ORF">FH969_13400</name>
</gene>
<keyword evidence="2" id="KW-0805">Transcription regulation</keyword>
<dbReference type="PANTHER" id="PTHR43214">
    <property type="entry name" value="TWO-COMPONENT RESPONSE REGULATOR"/>
    <property type="match status" value="1"/>
</dbReference>
<dbReference type="EMBL" id="VENP01000068">
    <property type="protein sequence ID" value="TNU73063.1"/>
    <property type="molecule type" value="Genomic_DNA"/>
</dbReference>
<dbReference type="PROSITE" id="PS50110">
    <property type="entry name" value="RESPONSE_REGULATORY"/>
    <property type="match status" value="1"/>
</dbReference>
<dbReference type="Pfam" id="PF00196">
    <property type="entry name" value="GerE"/>
    <property type="match status" value="1"/>
</dbReference>
<evidence type="ECO:0000256" key="3">
    <source>
        <dbReference type="ARBA" id="ARBA00023125"/>
    </source>
</evidence>
<feature type="domain" description="Response regulatory" evidence="8">
    <location>
        <begin position="1"/>
        <end position="108"/>
    </location>
</feature>
<dbReference type="InterPro" id="IPR011006">
    <property type="entry name" value="CheY-like_superfamily"/>
</dbReference>
<dbReference type="Proteomes" id="UP000313849">
    <property type="component" value="Unassembled WGS sequence"/>
</dbReference>
<name>A0A5C5B7W1_9MICO</name>
<dbReference type="Pfam" id="PF00072">
    <property type="entry name" value="Response_reg"/>
    <property type="match status" value="1"/>
</dbReference>
<dbReference type="InterPro" id="IPR000792">
    <property type="entry name" value="Tscrpt_reg_LuxR_C"/>
</dbReference>